<gene>
    <name evidence="2" type="ORF">NCTC10699_01595</name>
</gene>
<evidence type="ECO:0000313" key="2">
    <source>
        <dbReference type="EMBL" id="SUB33959.1"/>
    </source>
</evidence>
<keyword evidence="3" id="KW-1185">Reference proteome</keyword>
<organism evidence="2 3">
    <name type="scientific">[Pasteurella] mairii</name>
    <dbReference type="NCBI Taxonomy" id="757"/>
    <lineage>
        <taxon>Bacteria</taxon>
        <taxon>Pseudomonadati</taxon>
        <taxon>Pseudomonadota</taxon>
        <taxon>Gammaproteobacteria</taxon>
        <taxon>Pasteurellales</taxon>
        <taxon>Pasteurellaceae</taxon>
    </lineage>
</organism>
<dbReference type="EMBL" id="UGSS01000002">
    <property type="protein sequence ID" value="SUB33959.1"/>
    <property type="molecule type" value="Genomic_DNA"/>
</dbReference>
<keyword evidence="1" id="KW-1133">Transmembrane helix</keyword>
<dbReference type="InterPro" id="IPR020511">
    <property type="entry name" value="Uncharacterised_HI0941"/>
</dbReference>
<sequence>MILNRCNTMGYHLHHPNAISYRGMNFTSLLVTLTLFSGIFLTINQWTSHQRQSAVQIYQVSQAIQISENQQQRRLAKLPCQPQVQQNGLIFKVKCEASAVRVSYAGGEIKLTID</sequence>
<protein>
    <submittedName>
        <fullName evidence="2">Membrane protein</fullName>
    </submittedName>
</protein>
<dbReference type="Pfam" id="PF17344">
    <property type="entry name" value="DUF5374"/>
    <property type="match status" value="1"/>
</dbReference>
<accession>A0A379B6R5</accession>
<proteinExistence type="predicted"/>
<feature type="transmembrane region" description="Helical" evidence="1">
    <location>
        <begin position="23"/>
        <end position="43"/>
    </location>
</feature>
<keyword evidence="1" id="KW-0812">Transmembrane</keyword>
<evidence type="ECO:0000313" key="3">
    <source>
        <dbReference type="Proteomes" id="UP000254280"/>
    </source>
</evidence>
<dbReference type="Proteomes" id="UP000254280">
    <property type="component" value="Unassembled WGS sequence"/>
</dbReference>
<keyword evidence="1" id="KW-0472">Membrane</keyword>
<name>A0A379B6R5_9PAST</name>
<evidence type="ECO:0000256" key="1">
    <source>
        <dbReference type="SAM" id="Phobius"/>
    </source>
</evidence>
<dbReference type="AlphaFoldDB" id="A0A379B6R5"/>
<reference evidence="2 3" key="1">
    <citation type="submission" date="2018-06" db="EMBL/GenBank/DDBJ databases">
        <authorList>
            <consortium name="Pathogen Informatics"/>
            <person name="Doyle S."/>
        </authorList>
    </citation>
    <scope>NUCLEOTIDE SEQUENCE [LARGE SCALE GENOMIC DNA]</scope>
    <source>
        <strain evidence="2 3">NCTC10699</strain>
    </source>
</reference>